<organism evidence="1 5">
    <name type="scientific">Didymodactylos carnosus</name>
    <dbReference type="NCBI Taxonomy" id="1234261"/>
    <lineage>
        <taxon>Eukaryota</taxon>
        <taxon>Metazoa</taxon>
        <taxon>Spiralia</taxon>
        <taxon>Gnathifera</taxon>
        <taxon>Rotifera</taxon>
        <taxon>Eurotatoria</taxon>
        <taxon>Bdelloidea</taxon>
        <taxon>Philodinida</taxon>
        <taxon>Philodinidae</taxon>
        <taxon>Didymodactylos</taxon>
    </lineage>
</organism>
<comment type="caution">
    <text evidence="1">The sequence shown here is derived from an EMBL/GenBank/DDBJ whole genome shotgun (WGS) entry which is preliminary data.</text>
</comment>
<keyword evidence="5" id="KW-1185">Reference proteome</keyword>
<dbReference type="Proteomes" id="UP000677228">
    <property type="component" value="Unassembled WGS sequence"/>
</dbReference>
<dbReference type="EMBL" id="CAJOBC010002294">
    <property type="protein sequence ID" value="CAF3725849.1"/>
    <property type="molecule type" value="Genomic_DNA"/>
</dbReference>
<evidence type="ECO:0000313" key="5">
    <source>
        <dbReference type="Proteomes" id="UP000663829"/>
    </source>
</evidence>
<evidence type="ECO:0000313" key="3">
    <source>
        <dbReference type="EMBL" id="CAF3725849.1"/>
    </source>
</evidence>
<name>A0A814CWL8_9BILA</name>
<gene>
    <name evidence="1" type="ORF">GPM918_LOCUS11194</name>
    <name evidence="2" type="ORF">OVA965_LOCUS35463</name>
    <name evidence="3" type="ORF">SRO942_LOCUS11193</name>
    <name evidence="4" type="ORF">TMI583_LOCUS36429</name>
</gene>
<dbReference type="Proteomes" id="UP000681722">
    <property type="component" value="Unassembled WGS sequence"/>
</dbReference>
<evidence type="ECO:0000313" key="4">
    <source>
        <dbReference type="EMBL" id="CAF4258711.1"/>
    </source>
</evidence>
<sequence>MTAASNPTTYFPTASSLRSSLTMSNLADRILNLSSGSFFTEPLTLKHDSHNIEQSKIQRCLSDASNLNQCGIEMSLPSSISNGQSQMQLG</sequence>
<protein>
    <submittedName>
        <fullName evidence="1">Uncharacterized protein</fullName>
    </submittedName>
</protein>
<dbReference type="Proteomes" id="UP000663829">
    <property type="component" value="Unassembled WGS sequence"/>
</dbReference>
<dbReference type="EMBL" id="CAJNOK010030922">
    <property type="protein sequence ID" value="CAF1466146.1"/>
    <property type="molecule type" value="Genomic_DNA"/>
</dbReference>
<dbReference type="EMBL" id="CAJOBA010052799">
    <property type="protein sequence ID" value="CAF4258711.1"/>
    <property type="molecule type" value="Genomic_DNA"/>
</dbReference>
<evidence type="ECO:0000313" key="2">
    <source>
        <dbReference type="EMBL" id="CAF1466146.1"/>
    </source>
</evidence>
<dbReference type="EMBL" id="CAJNOQ010002295">
    <property type="protein sequence ID" value="CAF0950160.1"/>
    <property type="molecule type" value="Genomic_DNA"/>
</dbReference>
<feature type="non-terminal residue" evidence="1">
    <location>
        <position position="1"/>
    </location>
</feature>
<dbReference type="AlphaFoldDB" id="A0A814CWL8"/>
<accession>A0A814CWL8</accession>
<reference evidence="1" key="1">
    <citation type="submission" date="2021-02" db="EMBL/GenBank/DDBJ databases">
        <authorList>
            <person name="Nowell W R."/>
        </authorList>
    </citation>
    <scope>NUCLEOTIDE SEQUENCE</scope>
</reference>
<dbReference type="Proteomes" id="UP000682733">
    <property type="component" value="Unassembled WGS sequence"/>
</dbReference>
<evidence type="ECO:0000313" key="1">
    <source>
        <dbReference type="EMBL" id="CAF0950160.1"/>
    </source>
</evidence>
<proteinExistence type="predicted"/>